<proteinExistence type="predicted"/>
<feature type="region of interest" description="Disordered" evidence="2">
    <location>
        <begin position="1474"/>
        <end position="1493"/>
    </location>
</feature>
<feature type="region of interest" description="Disordered" evidence="2">
    <location>
        <begin position="92"/>
        <end position="181"/>
    </location>
</feature>
<dbReference type="GeneID" id="108696783"/>
<dbReference type="CDD" id="cd08824">
    <property type="entry name" value="LOTUS"/>
    <property type="match status" value="2"/>
</dbReference>
<dbReference type="InterPro" id="IPR041966">
    <property type="entry name" value="LOTUS-like"/>
</dbReference>
<sequence length="1504" mass="165060">MDEVVQTEILVVLLEKPRGVLLQEFAGLFYHVHGYEFKLSNYGYTSLKQLLHDMKDLVDFKNTPAGLLVKCRSPSQHGKVLVIMGSNAPQEHTQGIHTSISSGTTADAQSTSRNDISTPNTSLSALNKSSTPPIKQNHTQNNHSKATPSPKIQSPPSAATSTNPQNGKNTFPQQLPVNPDISKMAKNMDNFSVVPTKKMQKKNHSTQVPNVKANLQTTSRQAKSTPPNLTKHIPPLKAKRGSTKQIPNAAGKPLPYSGQRQDKKTFKGASNSISIITEKPKPPNQLIARVAPSTPFSSSISYAAICAGNAPGTYQAHQTTQRVVQSPIFNLNYQTQAARPVQVAHSRSRAESRSVVPVATVKENISHILKLHHDGIPILKLQKVYLFKFGKTLSPCGYSTLRHFLVGMSDVVQIKGVGVQTLVFSVSSEIVSSAAKEQHDSYLLYKNKSLHHDKMLPASNTSPISLHCQEGYIAEDPQNVATEQTGALSATERDPHLLSTSTVSHLTREQEHPKEEDNHDITEKDVINQDQQIVIELSDEHLPEGSLQTELLSNNSLHNPSVVHPAMENQKSTEVTTEKNMQIKTDFPFSEDQQLRLILHSSGFSVVKQETNNKHELPYESSLHIQIGHESQLNSVHDREKDTDRMERHTCVQDVLPKSQSQKKTLNAHESLMPEQRDPLASNLQENVYDFHMNAIAMEKQIPSSQEINHNAGYSNAGNTVEQPFSFPIKKDQKEDSVPVNGNGKPSLLSQIHQTPCSQSINIKVCDPQNIKANGDNIPPSLPANIVKNHWSSESPNSKHIRHAMQHLTTSREEESPTLQTDQVEKNHSISDTMGQTVNVCSETHQQVSNGNAIESDNLHKKQETGNSIVKKKPRRRRSRSTRARQKANEVPADTPESSSCSPPYNESNACKKDKPKSTSDKHQSRSPSVGNNNANIVTPEKAQDQFMTSCTSNLTEETPSSSVFAFQKMHMETRHLNSNMLQQIQYTKTLDVCGKSEQVHDPLNKKAPGEKDPSCLHASMNNFNRDKSNGSSEPTTLDTHQTYHHLYLEKIPGEKASPSSETDKGKKNLSTTDTMAQTVNLCSETNQQISKLTIHKCQENNSSIVKNNFKMTKFLHRFFKSSPACPKTKGILGDAPQSLHCPASHQNGLISKAESTVSYSTVHQGVSQDFCNHKVSNETSTLAKTQVLTEQTPACPKTKGILGDAPQSLYCPASHQNRLISKAESTVSYSMVHQGVSQDSCNNKASNGTSTLAKTQVLTEQTPACPKTKGILGIAPQSLHCPASHQNGLISKAESTLSYSMVHQGVSQDLCNHRESNTASTLAKTQVLTEQTLAWPKTKGILGAAPQSLHCPAFHLNGLISKAKSTVSYSMVHQGVSQDVCNHRASNRASTLAKTQIFTEQTLACPKTKGLLGDAPQSLYFPASRHNGLISKAESTVSYSTVPQGVSQDLCNHKASNRASTLAKTQVLTEQTPSLLPPIDPTPKDVSTWQNPSDASEKYCCIL</sequence>
<organism evidence="4 5">
    <name type="scientific">Xenopus laevis</name>
    <name type="common">African clawed frog</name>
    <dbReference type="NCBI Taxonomy" id="8355"/>
    <lineage>
        <taxon>Eukaryota</taxon>
        <taxon>Metazoa</taxon>
        <taxon>Chordata</taxon>
        <taxon>Craniata</taxon>
        <taxon>Vertebrata</taxon>
        <taxon>Euteleostomi</taxon>
        <taxon>Amphibia</taxon>
        <taxon>Batrachia</taxon>
        <taxon>Anura</taxon>
        <taxon>Pipoidea</taxon>
        <taxon>Pipidae</taxon>
        <taxon>Xenopodinae</taxon>
        <taxon>Xenopus</taxon>
        <taxon>Xenopus</taxon>
    </lineage>
</organism>
<dbReference type="GO" id="GO:0030154">
    <property type="term" value="P:cell differentiation"/>
    <property type="evidence" value="ECO:0007669"/>
    <property type="project" value="UniProtKB-KW"/>
</dbReference>
<dbReference type="Proteomes" id="UP000186698">
    <property type="component" value="Chromosome 7L"/>
</dbReference>
<accession>A0A1L8FNN3</accession>
<dbReference type="OrthoDB" id="9909891at2759"/>
<feature type="domain" description="HTH OST-type" evidence="3">
    <location>
        <begin position="1"/>
        <end position="74"/>
    </location>
</feature>
<feature type="compositionally biased region" description="Polar residues" evidence="2">
    <location>
        <begin position="926"/>
        <end position="936"/>
    </location>
</feature>
<dbReference type="Gene3D" id="3.30.420.610">
    <property type="entry name" value="LOTUS domain-like"/>
    <property type="match status" value="2"/>
</dbReference>
<gene>
    <name evidence="5" type="primary">LOC108696783</name>
</gene>
<feature type="region of interest" description="Disordered" evidence="2">
    <location>
        <begin position="217"/>
        <end position="266"/>
    </location>
</feature>
<feature type="region of interest" description="Disordered" evidence="2">
    <location>
        <begin position="790"/>
        <end position="825"/>
    </location>
</feature>
<keyword evidence="1" id="KW-0221">Differentiation</keyword>
<evidence type="ECO:0000259" key="3">
    <source>
        <dbReference type="PROSITE" id="PS51644"/>
    </source>
</evidence>
<dbReference type="InterPro" id="IPR025605">
    <property type="entry name" value="OST-HTH/LOTUS_dom"/>
</dbReference>
<feature type="compositionally biased region" description="Basic and acidic residues" evidence="2">
    <location>
        <begin position="910"/>
        <end position="924"/>
    </location>
</feature>
<feature type="region of interest" description="Disordered" evidence="2">
    <location>
        <begin position="1002"/>
        <end position="1038"/>
    </location>
</feature>
<protein>
    <submittedName>
        <fullName evidence="5">Uncharacterized protein LOC108696783 isoform X1</fullName>
    </submittedName>
</protein>
<feature type="compositionally biased region" description="Polar residues" evidence="2">
    <location>
        <begin position="217"/>
        <end position="228"/>
    </location>
</feature>
<dbReference type="OMA" id="PACPKTK"/>
<feature type="compositionally biased region" description="Polar residues" evidence="2">
    <location>
        <begin position="92"/>
        <end position="176"/>
    </location>
</feature>
<name>A0A1L8FNN3_XENLA</name>
<dbReference type="Pfam" id="PF12872">
    <property type="entry name" value="OST-HTH"/>
    <property type="match status" value="2"/>
</dbReference>
<evidence type="ECO:0000313" key="4">
    <source>
        <dbReference type="Proteomes" id="UP000186698"/>
    </source>
</evidence>
<dbReference type="PaxDb" id="8355-A0A1L8FNN3"/>
<reference evidence="5" key="1">
    <citation type="submission" date="2025-08" db="UniProtKB">
        <authorList>
            <consortium name="RefSeq"/>
        </authorList>
    </citation>
    <scope>IDENTIFICATION</scope>
    <source>
        <strain evidence="5">J_2021</strain>
        <tissue evidence="5">Erythrocytes</tissue>
    </source>
</reference>
<feature type="domain" description="HTH OST-type" evidence="3">
    <location>
        <begin position="357"/>
        <end position="428"/>
    </location>
</feature>
<evidence type="ECO:0000256" key="2">
    <source>
        <dbReference type="SAM" id="MobiDB-lite"/>
    </source>
</evidence>
<dbReference type="RefSeq" id="XP_041425582.1">
    <property type="nucleotide sequence ID" value="XM_041569648.1"/>
</dbReference>
<feature type="compositionally biased region" description="Basic and acidic residues" evidence="2">
    <location>
        <begin position="1002"/>
        <end position="1015"/>
    </location>
</feature>
<feature type="compositionally biased region" description="Polar residues" evidence="2">
    <location>
        <begin position="896"/>
        <end position="909"/>
    </location>
</feature>
<dbReference type="PROSITE" id="PS51644">
    <property type="entry name" value="HTH_OST"/>
    <property type="match status" value="2"/>
</dbReference>
<feature type="compositionally biased region" description="Basic residues" evidence="2">
    <location>
        <begin position="870"/>
        <end position="886"/>
    </location>
</feature>
<dbReference type="Bgee" id="108696783">
    <property type="expression patterns" value="Expressed in testis and 17 other cell types or tissues"/>
</dbReference>
<keyword evidence="4" id="KW-1185">Reference proteome</keyword>
<feature type="region of interest" description="Disordered" evidence="2">
    <location>
        <begin position="851"/>
        <end position="936"/>
    </location>
</feature>
<feature type="compositionally biased region" description="Polar residues" evidence="2">
    <location>
        <begin position="1020"/>
        <end position="1038"/>
    </location>
</feature>
<evidence type="ECO:0000256" key="1">
    <source>
        <dbReference type="ARBA" id="ARBA00022782"/>
    </source>
</evidence>
<evidence type="ECO:0000313" key="5">
    <source>
        <dbReference type="RefSeq" id="XP_041425582.1"/>
    </source>
</evidence>